<evidence type="ECO:0000313" key="1">
    <source>
        <dbReference type="EMBL" id="GER32080.1"/>
    </source>
</evidence>
<organism evidence="1 2">
    <name type="scientific">Striga asiatica</name>
    <name type="common">Asiatic witchweed</name>
    <name type="synonym">Buchnera asiatica</name>
    <dbReference type="NCBI Taxonomy" id="4170"/>
    <lineage>
        <taxon>Eukaryota</taxon>
        <taxon>Viridiplantae</taxon>
        <taxon>Streptophyta</taxon>
        <taxon>Embryophyta</taxon>
        <taxon>Tracheophyta</taxon>
        <taxon>Spermatophyta</taxon>
        <taxon>Magnoliopsida</taxon>
        <taxon>eudicotyledons</taxon>
        <taxon>Gunneridae</taxon>
        <taxon>Pentapetalae</taxon>
        <taxon>asterids</taxon>
        <taxon>lamiids</taxon>
        <taxon>Lamiales</taxon>
        <taxon>Orobanchaceae</taxon>
        <taxon>Buchnereae</taxon>
        <taxon>Striga</taxon>
    </lineage>
</organism>
<reference evidence="2" key="1">
    <citation type="journal article" date="2019" name="Curr. Biol.">
        <title>Genome Sequence of Striga asiatica Provides Insight into the Evolution of Plant Parasitism.</title>
        <authorList>
            <person name="Yoshida S."/>
            <person name="Kim S."/>
            <person name="Wafula E.K."/>
            <person name="Tanskanen J."/>
            <person name="Kim Y.M."/>
            <person name="Honaas L."/>
            <person name="Yang Z."/>
            <person name="Spallek T."/>
            <person name="Conn C.E."/>
            <person name="Ichihashi Y."/>
            <person name="Cheong K."/>
            <person name="Cui S."/>
            <person name="Der J.P."/>
            <person name="Gundlach H."/>
            <person name="Jiao Y."/>
            <person name="Hori C."/>
            <person name="Ishida J.K."/>
            <person name="Kasahara H."/>
            <person name="Kiba T."/>
            <person name="Kim M.S."/>
            <person name="Koo N."/>
            <person name="Laohavisit A."/>
            <person name="Lee Y.H."/>
            <person name="Lumba S."/>
            <person name="McCourt P."/>
            <person name="Mortimer J.C."/>
            <person name="Mutuku J.M."/>
            <person name="Nomura T."/>
            <person name="Sasaki-Sekimoto Y."/>
            <person name="Seto Y."/>
            <person name="Wang Y."/>
            <person name="Wakatake T."/>
            <person name="Sakakibara H."/>
            <person name="Demura T."/>
            <person name="Yamaguchi S."/>
            <person name="Yoneyama K."/>
            <person name="Manabe R.I."/>
            <person name="Nelson D.C."/>
            <person name="Schulman A.H."/>
            <person name="Timko M.P."/>
            <person name="dePamphilis C.W."/>
            <person name="Choi D."/>
            <person name="Shirasu K."/>
        </authorList>
    </citation>
    <scope>NUCLEOTIDE SEQUENCE [LARGE SCALE GENOMIC DNA]</scope>
    <source>
        <strain evidence="2">cv. UVA1</strain>
    </source>
</reference>
<keyword evidence="1" id="KW-0547">Nucleotide-binding</keyword>
<gene>
    <name evidence="1" type="ORF">STAS_08125</name>
</gene>
<comment type="caution">
    <text evidence="1">The sequence shown here is derived from an EMBL/GenBank/DDBJ whole genome shotgun (WGS) entry which is preliminary data.</text>
</comment>
<keyword evidence="1" id="KW-0378">Hydrolase</keyword>
<protein>
    <submittedName>
        <fullName evidence="1">ATP-dependent RNA helicase DOB1</fullName>
    </submittedName>
</protein>
<proteinExistence type="predicted"/>
<evidence type="ECO:0000313" key="2">
    <source>
        <dbReference type="Proteomes" id="UP000325081"/>
    </source>
</evidence>
<dbReference type="EMBL" id="BKCP01004550">
    <property type="protein sequence ID" value="GER32080.1"/>
    <property type="molecule type" value="Genomic_DNA"/>
</dbReference>
<dbReference type="Proteomes" id="UP000325081">
    <property type="component" value="Unassembled WGS sequence"/>
</dbReference>
<keyword evidence="1" id="KW-0067">ATP-binding</keyword>
<dbReference type="GO" id="GO:0004386">
    <property type="term" value="F:helicase activity"/>
    <property type="evidence" value="ECO:0007669"/>
    <property type="project" value="UniProtKB-KW"/>
</dbReference>
<keyword evidence="2" id="KW-1185">Reference proteome</keyword>
<keyword evidence="1" id="KW-0347">Helicase</keyword>
<sequence length="105" mass="11919">MNRGMFREEKEVAQTSHATLYDEIFFFATPRQPAAREKSSVLMVPQLRQVFITGSFSSAMMESLKSWILLIFYQIFSLQKRISSVSSILQSLVAASMASSLMLQD</sequence>
<accession>A0A5A7PH11</accession>
<name>A0A5A7PH11_STRAF</name>
<dbReference type="AlphaFoldDB" id="A0A5A7PH11"/>